<sequence length="157" mass="18195">MKNNKDTHTDQLHDFIQILTERVEVYANAIASVDTDKDVDLIAFYEKCMQLSQQFKSELLVLLPKEGISPSERQWTAGTLYQKWEKRNPCIEPSGREQALESCIRMEEFIKDTFKQMLLLPNTFSENTTATLQSQAALQQEIYELLKDWRSGSNNLT</sequence>
<evidence type="ECO:0000313" key="2">
    <source>
        <dbReference type="Proteomes" id="UP000239711"/>
    </source>
</evidence>
<protein>
    <submittedName>
        <fullName evidence="1">Uncharacterized protein</fullName>
    </submittedName>
</protein>
<evidence type="ECO:0000313" key="1">
    <source>
        <dbReference type="EMBL" id="PRD44571.1"/>
    </source>
</evidence>
<comment type="caution">
    <text evidence="1">The sequence shown here is derived from an EMBL/GenBank/DDBJ whole genome shotgun (WGS) entry which is preliminary data.</text>
</comment>
<dbReference type="EMBL" id="PVBQ01000025">
    <property type="protein sequence ID" value="PRD44571.1"/>
    <property type="molecule type" value="Genomic_DNA"/>
</dbReference>
<organism evidence="1 2">
    <name type="scientific">Sphingobacterium haloxyli</name>
    <dbReference type="NCBI Taxonomy" id="2100533"/>
    <lineage>
        <taxon>Bacteria</taxon>
        <taxon>Pseudomonadati</taxon>
        <taxon>Bacteroidota</taxon>
        <taxon>Sphingobacteriia</taxon>
        <taxon>Sphingobacteriales</taxon>
        <taxon>Sphingobacteriaceae</taxon>
        <taxon>Sphingobacterium</taxon>
    </lineage>
</organism>
<dbReference type="Proteomes" id="UP000239711">
    <property type="component" value="Unassembled WGS sequence"/>
</dbReference>
<name>A0A2S9IVL3_9SPHI</name>
<proteinExistence type="predicted"/>
<keyword evidence="2" id="KW-1185">Reference proteome</keyword>
<gene>
    <name evidence="1" type="ORF">C5745_18985</name>
</gene>
<accession>A0A2S9IVL3</accession>
<reference evidence="1 2" key="1">
    <citation type="submission" date="2018-02" db="EMBL/GenBank/DDBJ databases">
        <title>The draft genome of Sphingobacterium sp. 5JN-11.</title>
        <authorList>
            <person name="Liu L."/>
            <person name="Li L."/>
            <person name="Liang L."/>
            <person name="Zhang X."/>
            <person name="Wang T."/>
        </authorList>
    </citation>
    <scope>NUCLEOTIDE SEQUENCE [LARGE SCALE GENOMIC DNA]</scope>
    <source>
        <strain evidence="1 2">5JN-11</strain>
    </source>
</reference>
<dbReference type="Gene3D" id="1.20.1260.10">
    <property type="match status" value="1"/>
</dbReference>
<dbReference type="InterPro" id="IPR012347">
    <property type="entry name" value="Ferritin-like"/>
</dbReference>
<dbReference type="RefSeq" id="WP_105718598.1">
    <property type="nucleotide sequence ID" value="NZ_PVBQ01000025.1"/>
</dbReference>
<dbReference type="OrthoDB" id="282393at2"/>
<dbReference type="AlphaFoldDB" id="A0A2S9IVL3"/>